<gene>
    <name evidence="1" type="ORF">RA11412_0707</name>
</gene>
<evidence type="ECO:0000313" key="1">
    <source>
        <dbReference type="EMBL" id="BAV87006.1"/>
    </source>
</evidence>
<protein>
    <submittedName>
        <fullName evidence="1">Uncharacterized protein</fullName>
    </submittedName>
</protein>
<dbReference type="EMBL" id="AP017895">
    <property type="protein sequence ID" value="BAV87006.1"/>
    <property type="molecule type" value="Genomic_DNA"/>
</dbReference>
<organism evidence="1 2">
    <name type="scientific">Rothia aeria</name>
    <dbReference type="NCBI Taxonomy" id="172042"/>
    <lineage>
        <taxon>Bacteria</taxon>
        <taxon>Bacillati</taxon>
        <taxon>Actinomycetota</taxon>
        <taxon>Actinomycetes</taxon>
        <taxon>Micrococcales</taxon>
        <taxon>Micrococcaceae</taxon>
        <taxon>Rothia</taxon>
    </lineage>
</organism>
<evidence type="ECO:0000313" key="2">
    <source>
        <dbReference type="Proteomes" id="UP000250241"/>
    </source>
</evidence>
<dbReference type="KEGG" id="raj:RA11412_0707"/>
<dbReference type="Proteomes" id="UP000250241">
    <property type="component" value="Chromosome"/>
</dbReference>
<sequence>MNQKLDELYGYIQVSAPEVFHELFRAEENPEKREFYLALFNYSLQSRQRRIIAEEKFVI</sequence>
<dbReference type="AlphaFoldDB" id="A0A2Z5QXE4"/>
<name>A0A2Z5QXE4_9MICC</name>
<reference evidence="1 2" key="1">
    <citation type="submission" date="2016-10" db="EMBL/GenBank/DDBJ databases">
        <title>Genome sequence of Rothia aeria strain JCM11412.</title>
        <authorList>
            <person name="Nambu T."/>
        </authorList>
    </citation>
    <scope>NUCLEOTIDE SEQUENCE [LARGE SCALE GENOMIC DNA]</scope>
    <source>
        <strain evidence="1 2">JCM 11412</strain>
    </source>
</reference>
<proteinExistence type="predicted"/>
<accession>A0A2Z5QXE4</accession>
<keyword evidence="2" id="KW-1185">Reference proteome</keyword>
<dbReference type="GeneID" id="93861661"/>
<dbReference type="RefSeq" id="WP_128087370.1">
    <property type="nucleotide sequence ID" value="NZ_CBDEQU010000082.1"/>
</dbReference>